<dbReference type="EMBL" id="JNVC02000001">
    <property type="protein sequence ID" value="KEZ54253.1"/>
    <property type="molecule type" value="Genomic_DNA"/>
</dbReference>
<organism evidence="3 4">
    <name type="scientific">Metabacillus indicus</name>
    <name type="common">Bacillus indicus</name>
    <dbReference type="NCBI Taxonomy" id="246786"/>
    <lineage>
        <taxon>Bacteria</taxon>
        <taxon>Bacillati</taxon>
        <taxon>Bacillota</taxon>
        <taxon>Bacilli</taxon>
        <taxon>Bacillales</taxon>
        <taxon>Bacillaceae</taxon>
        <taxon>Metabacillus</taxon>
    </lineage>
</organism>
<dbReference type="InterPro" id="IPR038610">
    <property type="entry name" value="FliK-like_C_sf"/>
</dbReference>
<proteinExistence type="predicted"/>
<feature type="region of interest" description="Disordered" evidence="1">
    <location>
        <begin position="165"/>
        <end position="186"/>
    </location>
</feature>
<feature type="compositionally biased region" description="Polar residues" evidence="1">
    <location>
        <begin position="300"/>
        <end position="319"/>
    </location>
</feature>
<sequence length="750" mass="81765">MKITFPAGPVSLMNNDGKAGSGVQVSFLSLLLGSAGAAGSTETEGQSDIFDEKTENADPELEAAFKELIKELGINEAFMPEGSEYGLPPLPLAAEQTVSKQTKTGLGRFLKTETASEQAVYPEITRVKNGAGEIRAPESEAGFSGRVAPNLQAKTGAISENMTNAHASPEEQLQQAKKPANKDSGITETVGMSQYSKDIPVFPKGSFEPFRAEPKAKTEEMVQQMEKTDEVNMPQKAEENKAAEEKAFLFTGRTLKEMSDEDIASALVQVDEIPAAVTLIAETKTAVTEKESFTGRPATPQASEYDSLTSGQESSTVQNQSAEKEQLAAQVMGKNSEPLADLLKDSQHAGSITRHDGIVNSFRGHAQQTLFAGSPLFSTPSNDETIGGHILTAIKQAVSNVLELGHSDRTSQIKEDMELNNQPEKTVVSMNAIDKLAAILKPLHRIFSAGGEQGLARLIEEISAAVSTDLNRTISSLKNLQSQLEGNQILQILQKGSYTEKPDIGRLPLKKEIEPGGGKQEAVHQLLSKGYFRPTAAESSNGNRPQVPESIGNFQADLKQLEVNVTENHMRSPGLPEMKNEWQQLFNKDGNSTVHQPSPGLTEVKLNASPELKENQDEPVKREFSAQITEVFKRAKPAFALNGFSQMTIRLAPEHLGLLTVKLQRLNGETTAKIITSTSSAKELVEQSIQHLKAALPAFQIAVDRFDVYGEQPDSFRERHQDERQPEKEQSEEDRAEEPDSFKDHLNMLT</sequence>
<name>A0A084H3U1_METID</name>
<dbReference type="Pfam" id="PF02120">
    <property type="entry name" value="Flg_hook"/>
    <property type="match status" value="1"/>
</dbReference>
<feature type="compositionally biased region" description="Basic and acidic residues" evidence="1">
    <location>
        <begin position="712"/>
        <end position="729"/>
    </location>
</feature>
<dbReference type="CDD" id="cd17470">
    <property type="entry name" value="T3SS_Flik_C"/>
    <property type="match status" value="1"/>
</dbReference>
<feature type="region of interest" description="Disordered" evidence="1">
    <location>
        <begin position="286"/>
        <end position="319"/>
    </location>
</feature>
<keyword evidence="4" id="KW-1185">Reference proteome</keyword>
<dbReference type="Proteomes" id="UP000028549">
    <property type="component" value="Unassembled WGS sequence"/>
</dbReference>
<evidence type="ECO:0000313" key="3">
    <source>
        <dbReference type="EMBL" id="KEZ54253.1"/>
    </source>
</evidence>
<feature type="domain" description="Flagellar hook-length control protein-like C-terminal" evidence="2">
    <location>
        <begin position="641"/>
        <end position="713"/>
    </location>
</feature>
<dbReference type="OrthoDB" id="2990946at2"/>
<dbReference type="AlphaFoldDB" id="A0A084H3U1"/>
<evidence type="ECO:0000256" key="1">
    <source>
        <dbReference type="SAM" id="MobiDB-lite"/>
    </source>
</evidence>
<protein>
    <recommendedName>
        <fullName evidence="2">Flagellar hook-length control protein-like C-terminal domain-containing protein</fullName>
    </recommendedName>
</protein>
<comment type="caution">
    <text evidence="3">The sequence shown here is derived from an EMBL/GenBank/DDBJ whole genome shotgun (WGS) entry which is preliminary data.</text>
</comment>
<feature type="region of interest" description="Disordered" evidence="1">
    <location>
        <begin position="712"/>
        <end position="750"/>
    </location>
</feature>
<dbReference type="STRING" id="246786.GS18_0204825"/>
<accession>A0A084H3U1</accession>
<feature type="compositionally biased region" description="Basic and acidic residues" evidence="1">
    <location>
        <begin position="738"/>
        <end position="750"/>
    </location>
</feature>
<gene>
    <name evidence="3" type="ORF">GS18_0204825</name>
</gene>
<dbReference type="InterPro" id="IPR021136">
    <property type="entry name" value="Flagellar_hook_control-like_C"/>
</dbReference>
<feature type="compositionally biased region" description="Polar residues" evidence="1">
    <location>
        <begin position="165"/>
        <end position="175"/>
    </location>
</feature>
<evidence type="ECO:0000259" key="2">
    <source>
        <dbReference type="Pfam" id="PF02120"/>
    </source>
</evidence>
<dbReference type="Gene3D" id="3.30.750.140">
    <property type="match status" value="1"/>
</dbReference>
<dbReference type="RefSeq" id="WP_029565605.1">
    <property type="nucleotide sequence ID" value="NZ_JNVC02000001.1"/>
</dbReference>
<evidence type="ECO:0000313" key="4">
    <source>
        <dbReference type="Proteomes" id="UP000028549"/>
    </source>
</evidence>
<reference evidence="3 4" key="1">
    <citation type="journal article" date="2005" name="Int. J. Syst. Evol. Microbiol.">
        <title>Bacillus cibi sp. nov., isolated from jeotgal, a traditional Korean fermented seafood.</title>
        <authorList>
            <person name="Yoon J.H."/>
            <person name="Lee C.H."/>
            <person name="Oh T.K."/>
        </authorList>
    </citation>
    <scope>NUCLEOTIDE SEQUENCE [LARGE SCALE GENOMIC DNA]</scope>
    <source>
        <strain evidence="3 4">DSM 16189</strain>
    </source>
</reference>